<dbReference type="SUPFAM" id="SSF51735">
    <property type="entry name" value="NAD(P)-binding Rossmann-fold domains"/>
    <property type="match status" value="2"/>
</dbReference>
<dbReference type="PROSITE" id="PS52019">
    <property type="entry name" value="PKS_MFAS_DH"/>
    <property type="match status" value="1"/>
</dbReference>
<feature type="domain" description="Carrier" evidence="13">
    <location>
        <begin position="4235"/>
        <end position="4312"/>
    </location>
</feature>
<dbReference type="Pfam" id="PF00975">
    <property type="entry name" value="Thioesterase"/>
    <property type="match status" value="1"/>
</dbReference>
<dbReference type="InterPro" id="IPR049900">
    <property type="entry name" value="PKS_mFAS_DH"/>
</dbReference>
<dbReference type="Gene3D" id="1.10.1240.100">
    <property type="match status" value="3"/>
</dbReference>
<dbReference type="InterPro" id="IPR036736">
    <property type="entry name" value="ACP-like_sf"/>
</dbReference>
<dbReference type="Gene3D" id="1.10.1200.10">
    <property type="entry name" value="ACP-like"/>
    <property type="match status" value="6"/>
</dbReference>
<keyword evidence="9" id="KW-0511">Multifunctional enzyme</keyword>
<dbReference type="EMBL" id="QFFJ01000002">
    <property type="protein sequence ID" value="RBL89851.1"/>
    <property type="molecule type" value="Genomic_DNA"/>
</dbReference>
<feature type="region of interest" description="C-terminal hotdog fold" evidence="12">
    <location>
        <begin position="1280"/>
        <end position="1421"/>
    </location>
</feature>
<dbReference type="InterPro" id="IPR001753">
    <property type="entry name" value="Enoyl-CoA_hydra/iso"/>
</dbReference>
<dbReference type="InterPro" id="IPR049552">
    <property type="entry name" value="PKS_DH_N"/>
</dbReference>
<evidence type="ECO:0000256" key="2">
    <source>
        <dbReference type="ARBA" id="ARBA00004496"/>
    </source>
</evidence>
<dbReference type="GO" id="GO:0009403">
    <property type="term" value="P:toxin biosynthetic process"/>
    <property type="evidence" value="ECO:0007669"/>
    <property type="project" value="UniProtKB-ARBA"/>
</dbReference>
<dbReference type="InterPro" id="IPR020807">
    <property type="entry name" value="PKS_DH"/>
</dbReference>
<protein>
    <submittedName>
        <fullName evidence="16">Uncharacterized protein</fullName>
    </submittedName>
</protein>
<dbReference type="InterPro" id="IPR009081">
    <property type="entry name" value="PP-bd_ACP"/>
</dbReference>
<evidence type="ECO:0000256" key="7">
    <source>
        <dbReference type="ARBA" id="ARBA00022679"/>
    </source>
</evidence>
<dbReference type="InterPro" id="IPR014031">
    <property type="entry name" value="Ketoacyl_synth_C"/>
</dbReference>
<keyword evidence="5" id="KW-0963">Cytoplasm</keyword>
<evidence type="ECO:0000256" key="1">
    <source>
        <dbReference type="ARBA" id="ARBA00001957"/>
    </source>
</evidence>
<keyword evidence="17" id="KW-1185">Reference proteome</keyword>
<dbReference type="CDD" id="cd08953">
    <property type="entry name" value="KR_2_SDR_x"/>
    <property type="match status" value="2"/>
</dbReference>
<dbReference type="GO" id="GO:0071770">
    <property type="term" value="P:DIM/DIP cell wall layer assembly"/>
    <property type="evidence" value="ECO:0007669"/>
    <property type="project" value="TreeGrafter"/>
</dbReference>
<dbReference type="Pfam" id="PF22336">
    <property type="entry name" value="RhiE-like_linker"/>
    <property type="match status" value="3"/>
</dbReference>
<dbReference type="Gene3D" id="3.30.300.30">
    <property type="match status" value="1"/>
</dbReference>
<dbReference type="SUPFAM" id="SSF53474">
    <property type="entry name" value="alpha/beta-Hydrolases"/>
    <property type="match status" value="1"/>
</dbReference>
<proteinExistence type="predicted"/>
<dbReference type="PROSITE" id="PS00606">
    <property type="entry name" value="KS3_1"/>
    <property type="match status" value="3"/>
</dbReference>
<dbReference type="PROSITE" id="PS00012">
    <property type="entry name" value="PHOSPHOPANTETHEINE"/>
    <property type="match status" value="3"/>
</dbReference>
<dbReference type="InterPro" id="IPR020845">
    <property type="entry name" value="AMP-binding_CS"/>
</dbReference>
<dbReference type="Gene3D" id="3.10.129.110">
    <property type="entry name" value="Polyketide synthase dehydratase"/>
    <property type="match status" value="1"/>
</dbReference>
<dbReference type="Pfam" id="PF21089">
    <property type="entry name" value="PKS_DH_N"/>
    <property type="match status" value="1"/>
</dbReference>
<dbReference type="InterPro" id="IPR029045">
    <property type="entry name" value="ClpP/crotonase-like_dom_sf"/>
</dbReference>
<dbReference type="SMART" id="SM00826">
    <property type="entry name" value="PKS_DH"/>
    <property type="match status" value="1"/>
</dbReference>
<dbReference type="Pfam" id="PF14765">
    <property type="entry name" value="PS-DH"/>
    <property type="match status" value="1"/>
</dbReference>
<gene>
    <name evidence="16" type="ORF">DF182_25555</name>
</gene>
<feature type="domain" description="Carrier" evidence="13">
    <location>
        <begin position="4089"/>
        <end position="4166"/>
    </location>
</feature>
<accession>A0A365XV05</accession>
<dbReference type="SMART" id="SM01294">
    <property type="entry name" value="PKS_PP_betabranch"/>
    <property type="match status" value="3"/>
</dbReference>
<evidence type="ECO:0000256" key="10">
    <source>
        <dbReference type="ARBA" id="ARBA00049556"/>
    </source>
</evidence>
<dbReference type="InterPro" id="IPR001242">
    <property type="entry name" value="Condensation_dom"/>
</dbReference>
<comment type="pathway">
    <text evidence="3">Antibiotic biosynthesis.</text>
</comment>
<dbReference type="Pfam" id="PF08659">
    <property type="entry name" value="KR"/>
    <property type="match status" value="2"/>
</dbReference>
<dbReference type="SUPFAM" id="SSF52777">
    <property type="entry name" value="CoA-dependent acyltransferases"/>
    <property type="match status" value="2"/>
</dbReference>
<evidence type="ECO:0000313" key="17">
    <source>
        <dbReference type="Proteomes" id="UP000253410"/>
    </source>
</evidence>
<dbReference type="InterPro" id="IPR042099">
    <property type="entry name" value="ANL_N_sf"/>
</dbReference>
<feature type="domain" description="Carrier" evidence="13">
    <location>
        <begin position="1851"/>
        <end position="1928"/>
    </location>
</feature>
<organism evidence="16 17">
    <name type="scientific">Chitinophaga flava</name>
    <dbReference type="NCBI Taxonomy" id="2259036"/>
    <lineage>
        <taxon>Bacteria</taxon>
        <taxon>Pseudomonadati</taxon>
        <taxon>Bacteroidota</taxon>
        <taxon>Chitinophagia</taxon>
        <taxon>Chitinophagales</taxon>
        <taxon>Chitinophagaceae</taxon>
        <taxon>Chitinophaga</taxon>
    </lineage>
</organism>
<dbReference type="Pfam" id="PF00550">
    <property type="entry name" value="PP-binding"/>
    <property type="match status" value="6"/>
</dbReference>
<dbReference type="SMART" id="SM00822">
    <property type="entry name" value="PKS_KR"/>
    <property type="match status" value="2"/>
</dbReference>
<comment type="catalytic activity">
    <reaction evidence="10">
        <text>a (3S)-3-hydroxyacyl-CoA + NAD(+) = a 3-oxoacyl-CoA + NADH + H(+)</text>
        <dbReference type="Rhea" id="RHEA:22432"/>
        <dbReference type="ChEBI" id="CHEBI:15378"/>
        <dbReference type="ChEBI" id="CHEBI:57318"/>
        <dbReference type="ChEBI" id="CHEBI:57540"/>
        <dbReference type="ChEBI" id="CHEBI:57945"/>
        <dbReference type="ChEBI" id="CHEBI:90726"/>
        <dbReference type="EC" id="1.1.1.35"/>
    </reaction>
</comment>
<dbReference type="GO" id="GO:0004312">
    <property type="term" value="F:fatty acid synthase activity"/>
    <property type="evidence" value="ECO:0007669"/>
    <property type="project" value="TreeGrafter"/>
</dbReference>
<dbReference type="InterPro" id="IPR018201">
    <property type="entry name" value="Ketoacyl_synth_AS"/>
</dbReference>
<dbReference type="GO" id="GO:0006633">
    <property type="term" value="P:fatty acid biosynthetic process"/>
    <property type="evidence" value="ECO:0007669"/>
    <property type="project" value="InterPro"/>
</dbReference>
<dbReference type="GO" id="GO:0005886">
    <property type="term" value="C:plasma membrane"/>
    <property type="evidence" value="ECO:0007669"/>
    <property type="project" value="TreeGrafter"/>
</dbReference>
<dbReference type="InterPro" id="IPR020806">
    <property type="entry name" value="PKS_PP-bd"/>
</dbReference>
<feature type="domain" description="Ketosynthase family 3 (KS3)" evidence="14">
    <location>
        <begin position="541"/>
        <end position="970"/>
    </location>
</feature>
<dbReference type="InterPro" id="IPR014030">
    <property type="entry name" value="Ketoacyl_synth_N"/>
</dbReference>
<evidence type="ECO:0000256" key="12">
    <source>
        <dbReference type="PROSITE-ProRule" id="PRU01363"/>
    </source>
</evidence>
<evidence type="ECO:0000259" key="15">
    <source>
        <dbReference type="PROSITE" id="PS52019"/>
    </source>
</evidence>
<dbReference type="InterPro" id="IPR006162">
    <property type="entry name" value="Ppantetheine_attach_site"/>
</dbReference>
<keyword evidence="7" id="KW-0808">Transferase</keyword>
<comment type="function">
    <text evidence="11">Involved in production of the polyketide antibiotic thailandamide.</text>
</comment>
<dbReference type="SUPFAM" id="SSF56801">
    <property type="entry name" value="Acetyl-CoA synthetase-like"/>
    <property type="match status" value="1"/>
</dbReference>
<feature type="domain" description="Carrier" evidence="13">
    <location>
        <begin position="5860"/>
        <end position="5936"/>
    </location>
</feature>
<dbReference type="InterPro" id="IPR029063">
    <property type="entry name" value="SAM-dependent_MTases_sf"/>
</dbReference>
<dbReference type="GO" id="GO:0005737">
    <property type="term" value="C:cytoplasm"/>
    <property type="evidence" value="ECO:0007669"/>
    <property type="project" value="UniProtKB-SubCell"/>
</dbReference>
<dbReference type="NCBIfam" id="NF005496">
    <property type="entry name" value="PRK07110.1"/>
    <property type="match status" value="1"/>
</dbReference>
<evidence type="ECO:0000313" key="16">
    <source>
        <dbReference type="EMBL" id="RBL89851.1"/>
    </source>
</evidence>
<dbReference type="Pfam" id="PF02801">
    <property type="entry name" value="Ketoacyl-synt_C"/>
    <property type="match status" value="4"/>
</dbReference>
<dbReference type="InterPro" id="IPR001031">
    <property type="entry name" value="Thioesterase"/>
</dbReference>
<comment type="cofactor">
    <cofactor evidence="1">
        <name>pantetheine 4'-phosphate</name>
        <dbReference type="ChEBI" id="CHEBI:47942"/>
    </cofactor>
</comment>
<dbReference type="InterPro" id="IPR049551">
    <property type="entry name" value="PKS_DH_C"/>
</dbReference>
<dbReference type="GO" id="GO:0031177">
    <property type="term" value="F:phosphopantetheine binding"/>
    <property type="evidence" value="ECO:0007669"/>
    <property type="project" value="InterPro"/>
</dbReference>
<dbReference type="RefSeq" id="WP_113618600.1">
    <property type="nucleotide sequence ID" value="NZ_QFFJ01000002.1"/>
</dbReference>
<dbReference type="InterPro" id="IPR020841">
    <property type="entry name" value="PKS_Beta-ketoAc_synthase_dom"/>
</dbReference>
<feature type="domain" description="Carrier" evidence="13">
    <location>
        <begin position="3030"/>
        <end position="3107"/>
    </location>
</feature>
<dbReference type="Gene3D" id="3.40.47.10">
    <property type="match status" value="4"/>
</dbReference>
<dbReference type="InterPro" id="IPR010071">
    <property type="entry name" value="AA_adenyl_dom"/>
</dbReference>
<dbReference type="Gene3D" id="3.40.50.720">
    <property type="entry name" value="NAD(P)-binding Rossmann-like Domain"/>
    <property type="match status" value="2"/>
</dbReference>
<keyword evidence="4" id="KW-0596">Phosphopantetheine</keyword>
<keyword evidence="8" id="KW-0677">Repeat</keyword>
<comment type="caution">
    <text evidence="12">Lacks conserved residue(s) required for the propagation of feature annotation.</text>
</comment>
<dbReference type="SUPFAM" id="SSF53335">
    <property type="entry name" value="S-adenosyl-L-methionine-dependent methyltransferases"/>
    <property type="match status" value="1"/>
</dbReference>
<dbReference type="SUPFAM" id="SSF52096">
    <property type="entry name" value="ClpP/crotonase"/>
    <property type="match status" value="1"/>
</dbReference>
<evidence type="ECO:0000259" key="13">
    <source>
        <dbReference type="PROSITE" id="PS50075"/>
    </source>
</evidence>
<dbReference type="Pfam" id="PF13193">
    <property type="entry name" value="AMP-binding_C"/>
    <property type="match status" value="1"/>
</dbReference>
<dbReference type="PANTHER" id="PTHR43775">
    <property type="entry name" value="FATTY ACID SYNTHASE"/>
    <property type="match status" value="1"/>
</dbReference>
<keyword evidence="6" id="KW-0597">Phosphoprotein</keyword>
<dbReference type="InterPro" id="IPR016039">
    <property type="entry name" value="Thiolase-like"/>
</dbReference>
<dbReference type="InterPro" id="IPR042104">
    <property type="entry name" value="PKS_dehydratase_sf"/>
</dbReference>
<dbReference type="NCBIfam" id="TIGR01733">
    <property type="entry name" value="AA-adenyl-dom"/>
    <property type="match status" value="1"/>
</dbReference>
<dbReference type="InterPro" id="IPR013217">
    <property type="entry name" value="Methyltransf_12"/>
</dbReference>
<evidence type="ECO:0000256" key="9">
    <source>
        <dbReference type="ARBA" id="ARBA00023268"/>
    </source>
</evidence>
<dbReference type="InterPro" id="IPR013968">
    <property type="entry name" value="PKS_KR"/>
</dbReference>
<evidence type="ECO:0000256" key="3">
    <source>
        <dbReference type="ARBA" id="ARBA00004792"/>
    </source>
</evidence>
<dbReference type="FunFam" id="3.40.47.10:FF:000019">
    <property type="entry name" value="Polyketide synthase type I"/>
    <property type="match status" value="3"/>
</dbReference>
<reference evidence="16 17" key="1">
    <citation type="submission" date="2018-05" db="EMBL/GenBank/DDBJ databases">
        <title>Chitinophaga sp. K3CV102501T nov., isolated from isolated from a monsoon evergreen broad-leaved forest soil.</title>
        <authorList>
            <person name="Lv Y."/>
        </authorList>
    </citation>
    <scope>NUCLEOTIDE SEQUENCE [LARGE SCALE GENOMIC DNA]</scope>
    <source>
        <strain evidence="16 17">GDMCC 1.1325</strain>
    </source>
</reference>
<comment type="caution">
    <text evidence="16">The sequence shown here is derived from an EMBL/GenBank/DDBJ whole genome shotgun (WGS) entry which is preliminary data.</text>
</comment>
<dbReference type="Pfam" id="PF08242">
    <property type="entry name" value="Methyltransf_12"/>
    <property type="match status" value="1"/>
</dbReference>
<comment type="subcellular location">
    <subcellularLocation>
        <location evidence="2">Cytoplasm</location>
    </subcellularLocation>
</comment>
<evidence type="ECO:0000256" key="5">
    <source>
        <dbReference type="ARBA" id="ARBA00022490"/>
    </source>
</evidence>
<dbReference type="Pfam" id="PF00668">
    <property type="entry name" value="Condensation"/>
    <property type="match status" value="1"/>
</dbReference>
<dbReference type="PROSITE" id="PS52004">
    <property type="entry name" value="KS3_2"/>
    <property type="match status" value="4"/>
</dbReference>
<dbReference type="GO" id="GO:0004315">
    <property type="term" value="F:3-oxoacyl-[acyl-carrier-protein] synthase activity"/>
    <property type="evidence" value="ECO:0007669"/>
    <property type="project" value="InterPro"/>
</dbReference>
<dbReference type="SMART" id="SM00823">
    <property type="entry name" value="PKS_PP"/>
    <property type="match status" value="6"/>
</dbReference>
<evidence type="ECO:0000256" key="11">
    <source>
        <dbReference type="ARBA" id="ARBA00054155"/>
    </source>
</evidence>
<sequence length="6211" mass="680340">MKFIKRNRKITEINNISVLKAAKPEIAVYQDNGQAELILKEICSKGVLQLLLDLGLESRQVGIQRPEDLRKVLGIEDRYDRLFTVLVDLLEEMRYLKVTANGIVVPDVVKQELIHFRLKDALEQLAAKSKAYQPHIQLINICLSAFTEILTGRIRATDVIFPGGSLDNVSGIYKGNYKSDYFNELLAGIVKDSVEEGLKYLKQGEKIRILEVGAGTGGTSELIFRKLAPYKEHITYVYTDMSRSFLFYAEETYKGIAPYLETALFNIEKSPAVQNFEAGSCDIVIGANVVHATKDIAATLTNIKGVLKKDGLLILNEIAGTEMFTTLTFGLLDGWWLYEDAGLRLPGSPGLSAEGWHAVLTETGFEQAISYPEKNDLSQQIVVAKSNGSIIVGNDMPQASPEVVVVQEHSSDKPLLNDVLSAAELHLKSVFSRILKLDVSRIDTEARFEMLGIDSILIGTLARELSVDFGTVPVTTFFEYRNISELAAYFAAEHAAFFTPVEKVIIAPDVEAEKTQQDLPLYHTPVTQQSENKNNTTCVPDDAIAIVGLSGRYPGAANIREFWENLKSGTDSITEIPKDRWDIDRYFDERKGKEGKINTRYGGFINGVAEFDPLFFNISPKEAEHIDPQERLFLQTVWEAIEDAGYAASDLSQRAKQHGPVRTGVYVGVMYGEYQLFGPALSTPLNPVAVGASASSIANRISYYCDFDGPSMAVDTMCSSSLTAIHLACRDLQSGEADVAIAGGVNVSIHPNKYLLLSHATFLSSRGRCESFGSEGEGFIPSEGVGAIVLKKLSKAEADGDHIYGVIKATAVNHGGRANGYTVPNPVSQAAVIRDAMNKAGVKASDFSYIEAHGTGTSLGDPVEIAGLTKAFQSDRKQYCSIGAVKSNIGHCESAAGISGVTKVLLQLQHRQLVPSLHSAVLNTNINFENTPFKVQQTLETWITENNQPRLAGVSGFGAGGSNAHIIIEEYRPGIKAAYNSQDPAMIVLSAKNESRLKEQVINLKGFLENNTAINIYDVAYTLQVGREAMEERLALIVDDRETLIAQLDSYLTGKNKELFTGNIKKEKQDFLINGEAGKSYIQKAIEAKELVALAQLWIKGTRFDWSLFYGKNKPARISLPTYPFARQRYWIPEVDAQQVVFNHGNILHPLLHSNESDLSEQKYASLYTGTEPFFTSYKKGKEKLLPGVAFLELAREAGERSIRQKITQLKNIAWEHPVGVNGTSKKVYTSVYPSGKEIGYEVYTQNEADIQVHCQGILHAQALTAPAKHTLSAIRDNLHNSRTGAECYHLFDGLGLNYSSAFQGIEMLYYSDTTALSKIAIPTETGYVLHPGVLDSALQTCAAMNLTPVAQKQIYPVSLREINIYRELPAAVWCYVRKRKGGAEEAAISYYDVDLMNDGGEVLLTMTEFALSGVPASAMATSSASPDSLVFLTPGWALSAGPSVLTAKAARQVLVLAGDNVASKVVSLSTAGITVKTFSGSCPMQYSSFLYEVIKEVMADGNPARITVLYENKDAVLYDFATGLFKTFQLGNHQLSGQVLGIDTLDMPADALLNMLAFEAQTRDIAVRYINKQREINVLKTAPASPSSAISLKEGGVYLITGGTGGLGKIFASYLSQQGKNIRLILTGRSVATADKQSFVSGIPGAVYYTCNISDQEEVTALINNVRKEYGAVNGIIHSAGVSPSFEGTVLEKDITSSAVILPKIAGTRYLDEATKNEPLDFVVYFSSVSGTLDGVMGFNQSDYALANAYLNSYAHKRSLEVAAGMKKGQTISINWPVWESSGMYNEDSDNWMENVWGIKSLPVEEGIAAFEKIMHLQLGQVMVLYGQHNRLVQSFAVANKEKATTDTTDLQLSATKKMLEIAAQLLKLTIADIEPDAELGDYGFDSVSLTKFSNELNDYYDLDLKPTVFYNYPTVEGLAIFLAEEYADNLAKKHAVVSGQGQVAMVAAPVMQRQPILKRKSRFLQGLQSDAGKSSGAAAVAIVGMSGRFPGSPDLATFWNNIRDNKDLIVEIPSERWDWKKYDGDPQKDMNKTRARWGGFINDVDKFDPLFFNISPREAELMDPQQRITLEAVYHALEDAGINVKDLSGSNTGIFIGAYFDDYASLVQRSNSIQEAQSATGISHSILTNRISYLFNLHGPSEPVDTACSSSLVAVHRAVEHIRNGDCDIVITGGVSLDLIPETLLPLSQAGMLSEDGRCKTFDQAANGYVRGEGVGIVILKSLSKAEADGDHIYGIIRGTAENHGGKANTLTSPNPSAQKDLLLKAYRSANINPGTVSYIEAHGTGTPLGDPIETEGLKLAFRELYKEWNIPQPETPHCSIGSVKTNIGHLEAAAGMAGMMKVLLSLQHHTLPGNPHLNTPNTYLKLEDSPFRLQKGTEAWVSVNNQPRIAGISSFGFGGVNAHVIIEEYPQKNKIAYTSTTPAIIVLSARNEHRLKEQVINLKRYLEVNKAANLYDIAYTLQTGREPMEERLALTVDHITALTDKLTGYLQGEKKDVLTNNIRKNTSDFSLKGGAGQAYINYAIENKESASLAQLWVKGVDVDWALLYGNDKPAKISLPVYPFARQRYWVPEIKTQIVLADNHSLSPAPAVIESDPTTDEQVPDSLVFLTPGWVLSAGPSVLTAKATRQVLVLAGKDVASTAGLLSAAGITVKTCSGSGPMQYSSFLYEVIKEVMADSSPARITILHENKDAALYGFATGVFKTFQLGSHQLSGQVLGIDTLAMPADALLNMLAFEAQTRDIAVRYVNNQREINVLKTAAASPASTITLKEGGVYLITGGTGGLGKIFASYLSQQGKNIRLILTGRSAATADKQSFVSGIPGAVYYACNINDQEEVNTLINHIRKEYGAVHGIIHAAGVAPSFEGTVLEKDIASSSVILPKIMGTRYLDEATKEEPLDFVVYFSSVSGTLDGVMGFNQSDYALANAYLNNYAHKRNEEVAAGSKKGQTISIGWPVWEQGGMYHEDSDRWMENVWGIKSLPVKEGIAAFEKALHLQLSQVTILYGQHNRLVKSFAVATKEKSTTDTAELQLAATRKILEIAAQLLKLSITDIEPDTALGDYGFDSILMTRFSNDLNSYYDLDLKPTVFYNYPTVEGLAIFLTEEYADSLVKKHPGVIRSQQTGGVAVSNVLPSQITRQQTTARQDKIAYNAAGPVAIIGMSGRFPGSPDLATFWNNIRDNKDLVIEIPAERWDWRKYDGDPQKDKNKTRAKWGGFINDADKFDPLFFGISPKEAELMDPQQRITLEAVYHALEDACINVKDLSGSNTGVFIGAYFNDYASLIQHNHVVHDAQLATGISHSILTNRISYLFNLHGPSEPVDTACSSSLVAMHRAVEHVRNGDCDIVITGGVSLDLIPEPLLPLSQAGMLSEDGRCKTFDQTANGYVRGEGVGIVILKSLSKAEADGDHIYGIIRGTAENHGGKANTLTSPNPAAQKDLLLKAYRSANINPGAVSYIEAHGTGTPLGDPIETEGLKLAFKELYKERNIPRPEIPHCGIGSVKTNVGHLEAAAGMASVMKVLLSLQHRILPGNPHLKTPNAYLKLEDSPFYLQKETAEWKSINNQPRIAGISSFGFGGANAHIIIEEYQQATKVAYSSQEPAIIVLSARNEHRLKEQVANLKCYIGTNPAASLYDIAYSLQTGREAMEERLALIAENKEALEALLTDYLTGITTNSLTHVFSGSTKKDKSDLLLKGGAGHAYINYAIANKELAAIAQLWVKGVDIDWSLLYGHQKPAKISLPAYPFARDRYWFDSYKTTAKPVVNTTPQDKPLEQVPAKTFAYEDLFNSHTTGDEIKIRFLKEGIAIVSMEAIATSNMLNIQLMISLKKTLDELRKNNALKVLVLTGYQKVFSMGGDQQGLESIAQSESSVTYFPFLYKGLLEFNVPVISAIQGHAFGGGLILGMYGDIVLLSENSTYSANFMKYGFTPGMGSTYILGEKLGKQLATEMMYTARLVSGEEIKRRGASVIVTGDVMKEALQIARELSEKPKNALEALKKKLSADILNVLDYHVAEEQKMHDLTFHTKEVEALISSHFAKTAVQTATPTDKRTQEIPAQSSAKVSLSALDTITLPAKEEQLSPVAAPTARSANRPAIIKVLKEIFEEVLHVPVAELVEDATFIDLGLDSISGVEILQKINNTFGIALQGPMLYDNPTLQQLAAKISEESGWLSDQLQTAAPVHTDTKVSLTAVEKVVLQPVAENMLYTTATVTTHEHIPQNAPAKRENAVAMPVRQEPDIAGIIKTLKEIFEDVLHVPVAELVEDATFIDLGLDSISGVEILQKINNAFGIALQGPTLYDNPTLQQLAGKVSEAAGWLSDQVEATAATPFAAVVSGQEQDIAVPPPALTVSAETAGVNYTPANESATREDMAVVGMDGLFPGSDNPEELWAQVLLNKRIALPAGGNTVEWHSIDAATVEAYAAAYAQSTRGSSLMSRQYQLVFGVLGRLLDTAGITRKALSGSRTGVFIAISQVNSTDSTNREYSSENVAAMLPAKISYEYNLTGPCEVINAACTSSYLTLHKAMQSIRMGECDQAIVGGINVISRETANYEGLADLGKLLSRDGEMKSFEDDADGIVRSEGVGIIIIKRLAAAKADKNNIYALIKGTCFAHGGKNLSWEAPNPKGIKEVVRRSLEYAGVNPATIDYVEAHGIANRMADAVELGAINDVYRELCTDATKKWYISSIKPVVGHAELASGMASLIKAIKALQHKTIPGIPGFANINSELAPGHSMLLQSGAIPWENGRYPRRAALNSYAVGGVNAHVILEEYKGAATPEKSRIAVSETTEDTSKGMSAVDTDIVFNTQLSAFTREIFEIDMAEIDRTLSPVDYDFDSVKVIRFIREINDVFGLDIKMGQVLGADNFGVLFDLLKHEWKKKETQAGHGNAANTLVWMEKKYPLSEGQKGLWFIQHLEPGNTTYNLPLALILEGEVDTEQIQKALMSVLEDHPVLRSNFIREAVTGEICHKINTPAAAVFVDHSILGKNEDVKETFWQLLRKPFNLESDCLLRLYLKRDPDAKRTYLLFVTHHIVFDGTSSALFMASLFEKYKQLLKRENKTDKQPDLAYFNFVAWEQEYIGSSRGEAALSYWREKLSGNLPLLSLPYDITSKETNTAGVGCGIIHLKKQELDALKLLARKLNVNLSVLFLSVFNLLLNRLTGEEDILILTPVAGRPGKEYERSIGYYVNMMVTRNNVSPGKLFQQLAKETKQEFLNGIDYAAYPFPRLVSALNLHKGNGREAAFNVAYSYQNIFDNVLESGDFGAVTALDGLYQETAFDYSLEINDLREELIVNLKYNKGLFYTATIERHLTYFKELLKGIAENPAKALKDYNILPEEEYHELVVTRNNTAIDYPRNKTLINLFEEQVAKTPDQIALVFKGERITYKALHEKVCRLANHLKKARLPLNAPVSIVSHKSPEQIWGILGILKAGGHYVPVKGNLPSARINELILETASPIVLVQQDYMDKVNVPTAINVVLLEEHVFAAKSSLHETVRSSDTDLAYIIFTSGSTGKPKGVMIDHRGAVNTLYDMNARFGIGASDKVFGISDLNFDLSVYDVFGTFACGATLILPSEEERQHPEVWLRYVKEERVTVWNSVPQIVNLLIDFQEEAGGNDISSLRLYMMSGDWIPLELPDRIKKINSHSQVISLGGATEGSIWSIYYPIDKINPAWKSIPYGYPLGNQEMYVLDKNLQPAPLNIPGDIYIGGTGVAKGYYKDEVKTAASFIYHPVMKKILYRTGDLGCQHPDGYMIFLGRQDGQVKINGFRVELGEIETILQQSPLVHQCVVITIEDDRRNKRLVAYVVPAATFDKEAILYHLRQHLPEYMVPSLLMEITKVPLSANGKVDKNALPVADVAAFANLDYIAPGNETEARLAAIWEALLKIERPGIHDDFFELGGNSLVVIQLVHKINTTFKNANIQLIDVMRNNTIAKQCAVISCKQQAGQSLAGAGTHIITLRDGDHQEVTFIVPGGLGATEAYLDMAKNVPGTGAVYGLQMKGVSGNDTPSHSIGEMAAHNLTLMSTISTTGKVNLWGHSYAGIVIYEMLKQAAGAIVTGEVVLLDCYTDPLSFSEDPAIVKLGFYFKGLIRFSGLSVSEKEVEQLVAEINHRSVEEGLQFIYDTVNVLPKEMIGRMWEVFNASASAKYSMNGKLNNRITVIQADNSQLTGGDWGNGEDLGWNKFFEEVTVIHTAGNHFSLVNEPHCSMWASTLKTKKRN</sequence>
<dbReference type="InterPro" id="IPR029058">
    <property type="entry name" value="AB_hydrolase_fold"/>
</dbReference>
<dbReference type="InterPro" id="IPR000873">
    <property type="entry name" value="AMP-dep_synth/lig_dom"/>
</dbReference>
<dbReference type="Gene3D" id="3.40.50.1820">
    <property type="entry name" value="alpha/beta hydrolase"/>
    <property type="match status" value="1"/>
</dbReference>
<dbReference type="InterPro" id="IPR045851">
    <property type="entry name" value="AMP-bd_C_sf"/>
</dbReference>
<dbReference type="CDD" id="cd00833">
    <property type="entry name" value="PKS"/>
    <property type="match status" value="4"/>
</dbReference>
<dbReference type="Gene3D" id="3.30.559.30">
    <property type="entry name" value="Nonribosomal peptide synthetase, condensation domain"/>
    <property type="match status" value="1"/>
</dbReference>
<dbReference type="CDD" id="cd02440">
    <property type="entry name" value="AdoMet_MTases"/>
    <property type="match status" value="1"/>
</dbReference>
<dbReference type="InterPro" id="IPR036291">
    <property type="entry name" value="NAD(P)-bd_dom_sf"/>
</dbReference>
<dbReference type="Pfam" id="PF00378">
    <property type="entry name" value="ECH_1"/>
    <property type="match status" value="1"/>
</dbReference>
<dbReference type="Pfam" id="PF00109">
    <property type="entry name" value="ketoacyl-synt"/>
    <property type="match status" value="4"/>
</dbReference>
<dbReference type="SUPFAM" id="SSF47336">
    <property type="entry name" value="ACP-like"/>
    <property type="match status" value="7"/>
</dbReference>
<dbReference type="PROSITE" id="PS00455">
    <property type="entry name" value="AMP_BINDING"/>
    <property type="match status" value="1"/>
</dbReference>
<feature type="region of interest" description="N-terminal hotdog fold" evidence="12">
    <location>
        <begin position="1149"/>
        <end position="1266"/>
    </location>
</feature>
<dbReference type="Gene3D" id="3.30.559.10">
    <property type="entry name" value="Chloramphenicol acetyltransferase-like domain"/>
    <property type="match status" value="1"/>
</dbReference>
<dbReference type="InterPro" id="IPR057326">
    <property type="entry name" value="KR_dom"/>
</dbReference>
<dbReference type="SUPFAM" id="SSF53901">
    <property type="entry name" value="Thiolase-like"/>
    <property type="match status" value="4"/>
</dbReference>
<dbReference type="InterPro" id="IPR054514">
    <property type="entry name" value="RhiE-like_linker"/>
</dbReference>
<feature type="domain" description="Ketosynthase family 3 (KS3)" evidence="14">
    <location>
        <begin position="4365"/>
        <end position="4766"/>
    </location>
</feature>
<name>A0A365XV05_9BACT</name>
<dbReference type="PANTHER" id="PTHR43775:SF37">
    <property type="entry name" value="SI:DKEY-61P9.11"/>
    <property type="match status" value="1"/>
</dbReference>
<feature type="domain" description="Ketosynthase family 3 (KS3)" evidence="14">
    <location>
        <begin position="1979"/>
        <end position="2411"/>
    </location>
</feature>
<dbReference type="Gene3D" id="3.90.226.10">
    <property type="entry name" value="2-enoyl-CoA Hydratase, Chain A, domain 1"/>
    <property type="match status" value="1"/>
</dbReference>
<feature type="domain" description="Carrier" evidence="13">
    <location>
        <begin position="418"/>
        <end position="494"/>
    </location>
</feature>
<dbReference type="GO" id="GO:0003857">
    <property type="term" value="F:(3S)-3-hydroxyacyl-CoA dehydrogenase (NAD+) activity"/>
    <property type="evidence" value="ECO:0007669"/>
    <property type="project" value="UniProtKB-EC"/>
</dbReference>
<feature type="domain" description="Ketosynthase family 3 (KS3)" evidence="14">
    <location>
        <begin position="3154"/>
        <end position="3586"/>
    </location>
</feature>
<dbReference type="InterPro" id="IPR050091">
    <property type="entry name" value="PKS_NRPS_Biosynth_Enz"/>
</dbReference>
<dbReference type="Pfam" id="PF00501">
    <property type="entry name" value="AMP-binding"/>
    <property type="match status" value="1"/>
</dbReference>
<evidence type="ECO:0000256" key="8">
    <source>
        <dbReference type="ARBA" id="ARBA00022737"/>
    </source>
</evidence>
<evidence type="ECO:0000259" key="14">
    <source>
        <dbReference type="PROSITE" id="PS52004"/>
    </source>
</evidence>
<evidence type="ECO:0000256" key="6">
    <source>
        <dbReference type="ARBA" id="ARBA00022553"/>
    </source>
</evidence>
<feature type="domain" description="PKS/mFAS DH" evidence="15">
    <location>
        <begin position="1149"/>
        <end position="1421"/>
    </location>
</feature>
<dbReference type="CDD" id="cd06558">
    <property type="entry name" value="crotonase-like"/>
    <property type="match status" value="1"/>
</dbReference>
<dbReference type="Gene3D" id="6.20.390.20">
    <property type="match status" value="1"/>
</dbReference>
<dbReference type="OrthoDB" id="1230081at2"/>
<dbReference type="Proteomes" id="UP000253410">
    <property type="component" value="Unassembled WGS sequence"/>
</dbReference>
<dbReference type="InterPro" id="IPR023213">
    <property type="entry name" value="CAT-like_dom_sf"/>
</dbReference>
<dbReference type="Gene3D" id="3.40.50.150">
    <property type="entry name" value="Vaccinia Virus protein VP39"/>
    <property type="match status" value="1"/>
</dbReference>
<dbReference type="InterPro" id="IPR025110">
    <property type="entry name" value="AMP-bd_C"/>
</dbReference>
<evidence type="ECO:0000256" key="4">
    <source>
        <dbReference type="ARBA" id="ARBA00022450"/>
    </source>
</evidence>
<dbReference type="PROSITE" id="PS50075">
    <property type="entry name" value="CARRIER"/>
    <property type="match status" value="6"/>
</dbReference>
<dbReference type="Gene3D" id="3.40.50.12780">
    <property type="entry name" value="N-terminal domain of ligase-like"/>
    <property type="match status" value="1"/>
</dbReference>
<dbReference type="SMART" id="SM00825">
    <property type="entry name" value="PKS_KS"/>
    <property type="match status" value="4"/>
</dbReference>